<evidence type="ECO:0000313" key="8">
    <source>
        <dbReference type="Proteomes" id="UP000264702"/>
    </source>
</evidence>
<dbReference type="InterPro" id="IPR007627">
    <property type="entry name" value="RNA_pol_sigma70_r2"/>
</dbReference>
<dbReference type="GO" id="GO:0016987">
    <property type="term" value="F:sigma factor activity"/>
    <property type="evidence" value="ECO:0007669"/>
    <property type="project" value="UniProtKB-KW"/>
</dbReference>
<evidence type="ECO:0000256" key="4">
    <source>
        <dbReference type="ARBA" id="ARBA00023163"/>
    </source>
</evidence>
<feature type="domain" description="RNA polymerase sigma-70 region 2" evidence="6">
    <location>
        <begin position="20"/>
        <end position="84"/>
    </location>
</feature>
<keyword evidence="4" id="KW-0804">Transcription</keyword>
<dbReference type="SUPFAM" id="SSF88946">
    <property type="entry name" value="Sigma2 domain of RNA polymerase sigma factors"/>
    <property type="match status" value="1"/>
</dbReference>
<dbReference type="AlphaFoldDB" id="A0A372INA6"/>
<keyword evidence="3" id="KW-0238">DNA-binding</keyword>
<dbReference type="Pfam" id="PF04542">
    <property type="entry name" value="Sigma70_r2"/>
    <property type="match status" value="1"/>
</dbReference>
<dbReference type="PANTHER" id="PTHR43133:SF8">
    <property type="entry name" value="RNA POLYMERASE SIGMA FACTOR HI_1459-RELATED"/>
    <property type="match status" value="1"/>
</dbReference>
<gene>
    <name evidence="7" type="ORF">D0Y96_13330</name>
</gene>
<evidence type="ECO:0000313" key="7">
    <source>
        <dbReference type="EMBL" id="RFU16365.1"/>
    </source>
</evidence>
<dbReference type="Proteomes" id="UP000264702">
    <property type="component" value="Unassembled WGS sequence"/>
</dbReference>
<keyword evidence="8" id="KW-1185">Reference proteome</keyword>
<evidence type="ECO:0000256" key="2">
    <source>
        <dbReference type="ARBA" id="ARBA00023082"/>
    </source>
</evidence>
<reference evidence="7 8" key="1">
    <citation type="submission" date="2018-08" db="EMBL/GenBank/DDBJ databases">
        <title>Acidipila sp. 4G-K13, an acidobacterium isolated from forest soil.</title>
        <authorList>
            <person name="Gao Z.-H."/>
            <person name="Qiu L.-H."/>
        </authorList>
    </citation>
    <scope>NUCLEOTIDE SEQUENCE [LARGE SCALE GENOMIC DNA]</scope>
    <source>
        <strain evidence="7 8">4G-K13</strain>
    </source>
</reference>
<feature type="region of interest" description="Disordered" evidence="5">
    <location>
        <begin position="270"/>
        <end position="307"/>
    </location>
</feature>
<name>A0A372INA6_9BACT</name>
<dbReference type="GO" id="GO:0003677">
    <property type="term" value="F:DNA binding"/>
    <property type="evidence" value="ECO:0007669"/>
    <property type="project" value="UniProtKB-KW"/>
</dbReference>
<dbReference type="InterPro" id="IPR013325">
    <property type="entry name" value="RNA_pol_sigma_r2"/>
</dbReference>
<evidence type="ECO:0000256" key="3">
    <source>
        <dbReference type="ARBA" id="ARBA00023125"/>
    </source>
</evidence>
<dbReference type="PANTHER" id="PTHR43133">
    <property type="entry name" value="RNA POLYMERASE ECF-TYPE SIGMA FACTO"/>
    <property type="match status" value="1"/>
</dbReference>
<accession>A0A372INA6</accession>
<evidence type="ECO:0000256" key="1">
    <source>
        <dbReference type="ARBA" id="ARBA00023015"/>
    </source>
</evidence>
<sequence length="947" mass="105980">MFPFPSKPGSRPTFEDVFFEHRTRLYEWALQLTGRDHSDAEDLVQELFVRFAGAGPVGEHIENPEDYLFSTLRNLHYARLRRARTSAIDDLSVVDYDSAERGLRAVDRNGVLFIREDLHRVCDYLCERKESSRAASIFILRYFLGYFPNEVVQVARTTRSAVDKAIRAARNEARLDLDRPGVLQQMAGARESKSRTSKAPTDSQGLFLALRTKIFRSCTGECFSRSLLEAKYKDNDQSFTTAELAHLVSCAGCLDRANRLLGLPLLEERSPDETIGRDTPQGPDGSAGATPTLVSSRAKRKAEDPQRFRKRMQRCLEEVNQHRPQHLLIAVDGDIRASQRVTAQFSELRAELRPMEKPTFIEVLSEQGVCLAFVLVQAPVPEGGLQQTKEVRLSDDRTMKVAVSFTAESPTIQVVYNDPLIAPEVDVEEESLKAVSVPAPKFEGIPASDNRWEIIFRFLPARLRRWLTHLPHPRMNPLLAGAMLFALCSVVCFILWTKSGPRISATTLLARAEQSDAAVLQSAHSEVIYQKVRITTSRHTTERAIYRDPQKKRRPKQQHLSPDDQWLKDKLNLAGVNWDEPLSAANYSEWHDRQRMKQDVVTQSGSNLLTLTTSATEGGPVLKESITVRESDFHPVDRTIELRDTGTVEIAELNYDVMPWGAVNQDWFEPLAGNAVTDVPAMHAAIHIPHVLSDLELDEAELSARVVLNQLHADTGEQIHLTRSSSGIDIKGVVDTDVRKRELVSHLASLPNVHPSILSVEEIGSRPQHPTFGNDQPVQVQSVEAQPSPLEQYLRENKLPLDQLGTISQNLFDQSLRIQQAEVHLAELQQRFAGGKQLSVDQQQQLTELARDYINTIHSGLEENQRTLRSIGLDNGEQVASPAPSVSSGEDIDRQIHRYQELCRQLISSGTGEPQSAPTIATQLRTSGSLIRSGTAQIYASVSTAHN</sequence>
<dbReference type="InterPro" id="IPR039425">
    <property type="entry name" value="RNA_pol_sigma-70-like"/>
</dbReference>
<evidence type="ECO:0000259" key="6">
    <source>
        <dbReference type="Pfam" id="PF04542"/>
    </source>
</evidence>
<dbReference type="RefSeq" id="WP_117300652.1">
    <property type="nucleotide sequence ID" value="NZ_QVQT02000004.1"/>
</dbReference>
<keyword evidence="2" id="KW-0731">Sigma factor</keyword>
<dbReference type="OrthoDB" id="100276at2"/>
<dbReference type="Gene3D" id="1.10.1740.10">
    <property type="match status" value="1"/>
</dbReference>
<dbReference type="EMBL" id="QVQT01000004">
    <property type="protein sequence ID" value="RFU16365.1"/>
    <property type="molecule type" value="Genomic_DNA"/>
</dbReference>
<comment type="caution">
    <text evidence="7">The sequence shown here is derived from an EMBL/GenBank/DDBJ whole genome shotgun (WGS) entry which is preliminary data.</text>
</comment>
<keyword evidence="1" id="KW-0805">Transcription regulation</keyword>
<protein>
    <submittedName>
        <fullName evidence="7">RNA polymerase sigma factor</fullName>
    </submittedName>
</protein>
<evidence type="ECO:0000256" key="5">
    <source>
        <dbReference type="SAM" id="MobiDB-lite"/>
    </source>
</evidence>
<proteinExistence type="predicted"/>
<organism evidence="7 8">
    <name type="scientific">Paracidobacterium acidisoli</name>
    <dbReference type="NCBI Taxonomy" id="2303751"/>
    <lineage>
        <taxon>Bacteria</taxon>
        <taxon>Pseudomonadati</taxon>
        <taxon>Acidobacteriota</taxon>
        <taxon>Terriglobia</taxon>
        <taxon>Terriglobales</taxon>
        <taxon>Acidobacteriaceae</taxon>
        <taxon>Paracidobacterium</taxon>
    </lineage>
</organism>
<dbReference type="GO" id="GO:0006352">
    <property type="term" value="P:DNA-templated transcription initiation"/>
    <property type="evidence" value="ECO:0007669"/>
    <property type="project" value="InterPro"/>
</dbReference>